<dbReference type="InterPro" id="IPR009057">
    <property type="entry name" value="Homeodomain-like_sf"/>
</dbReference>
<organism evidence="1 2">
    <name type="scientific">Propionispira arboris</name>
    <dbReference type="NCBI Taxonomy" id="84035"/>
    <lineage>
        <taxon>Bacteria</taxon>
        <taxon>Bacillati</taxon>
        <taxon>Bacillota</taxon>
        <taxon>Negativicutes</taxon>
        <taxon>Selenomonadales</taxon>
        <taxon>Selenomonadaceae</taxon>
        <taxon>Propionispira</taxon>
    </lineage>
</organism>
<dbReference type="STRING" id="84035.SAMN05660742_11158"/>
<dbReference type="RefSeq" id="WP_143063164.1">
    <property type="nucleotide sequence ID" value="NZ_FNZK01000011.1"/>
</dbReference>
<proteinExistence type="predicted"/>
<reference evidence="1 2" key="1">
    <citation type="submission" date="2016-10" db="EMBL/GenBank/DDBJ databases">
        <authorList>
            <person name="de Groot N.N."/>
        </authorList>
    </citation>
    <scope>NUCLEOTIDE SEQUENCE [LARGE SCALE GENOMIC DNA]</scope>
    <source>
        <strain evidence="1 2">DSM 2179</strain>
    </source>
</reference>
<protein>
    <submittedName>
        <fullName evidence="1">Transcriptional regulator, TetR family</fullName>
    </submittedName>
</protein>
<dbReference type="EMBL" id="FNZK01000011">
    <property type="protein sequence ID" value="SEJ59490.1"/>
    <property type="molecule type" value="Genomic_DNA"/>
</dbReference>
<keyword evidence="2" id="KW-1185">Reference proteome</keyword>
<dbReference type="SUPFAM" id="SSF48498">
    <property type="entry name" value="Tetracyclin repressor-like, C-terminal domain"/>
    <property type="match status" value="1"/>
</dbReference>
<dbReference type="InterPro" id="IPR036271">
    <property type="entry name" value="Tet_transcr_reg_TetR-rel_C_sf"/>
</dbReference>
<gene>
    <name evidence="1" type="ORF">SAMN05660742_11158</name>
</gene>
<accession>A0A1H7AC88</accession>
<dbReference type="Proteomes" id="UP000199662">
    <property type="component" value="Unassembled WGS sequence"/>
</dbReference>
<sequence>MRHTKLDSIYIIFYNFSVVLEKGESVSSERTMKEQIILAALDEMHEHALRFRMNDVTKRLHISKTSLYKAIASKTELINAVIDYMFDMFNAREATICSQDIPVRQKVTMLIQLYRESFKNFDRSLYSDLRKDYTEEWGRVMDFRRQKVDIIMHLLKEGIEKGELRAVNLDVMHCCLMAISEALFSEDFLRKSKLTYSMAMNCFGDMLFRGVEKNDIG</sequence>
<dbReference type="Gene3D" id="1.10.357.10">
    <property type="entry name" value="Tetracycline Repressor, domain 2"/>
    <property type="match status" value="1"/>
</dbReference>
<dbReference type="SUPFAM" id="SSF46689">
    <property type="entry name" value="Homeodomain-like"/>
    <property type="match status" value="1"/>
</dbReference>
<name>A0A1H7AC88_9FIRM</name>
<dbReference type="Gene3D" id="1.10.10.60">
    <property type="entry name" value="Homeodomain-like"/>
    <property type="match status" value="1"/>
</dbReference>
<evidence type="ECO:0000313" key="1">
    <source>
        <dbReference type="EMBL" id="SEJ59490.1"/>
    </source>
</evidence>
<evidence type="ECO:0000313" key="2">
    <source>
        <dbReference type="Proteomes" id="UP000199662"/>
    </source>
</evidence>
<dbReference type="AlphaFoldDB" id="A0A1H7AC88"/>